<protein>
    <submittedName>
        <fullName evidence="1">Uncharacterized protein</fullName>
    </submittedName>
</protein>
<evidence type="ECO:0000313" key="1">
    <source>
        <dbReference type="EMBL" id="EEH40588.1"/>
    </source>
</evidence>
<gene>
    <name evidence="1" type="ORF">PAAG_09041</name>
</gene>
<sequence length="167" mass="19128">MYIWQTVWLNPSLEELELEMTLEPCLRSNFSTWLSIKGGWIQRHKPDVSRSSYYGDHGQGTVHRRIGIGDYLDNSPSRMLKSVRQSWVALSFRRRRGSLSALQPTPSALNQFKKDCIDQGFALPERMREQVVISQPENVAEKAKIAREIKSGEVKLIDLGTKKKPEA</sequence>
<organism evidence="1 2">
    <name type="scientific">Paracoccidioides lutzii (strain ATCC MYA-826 / Pb01)</name>
    <name type="common">Paracoccidioides brasiliensis</name>
    <dbReference type="NCBI Taxonomy" id="502779"/>
    <lineage>
        <taxon>Eukaryota</taxon>
        <taxon>Fungi</taxon>
        <taxon>Dikarya</taxon>
        <taxon>Ascomycota</taxon>
        <taxon>Pezizomycotina</taxon>
        <taxon>Eurotiomycetes</taxon>
        <taxon>Eurotiomycetidae</taxon>
        <taxon>Onygenales</taxon>
        <taxon>Ajellomycetaceae</taxon>
        <taxon>Paracoccidioides</taxon>
    </lineage>
</organism>
<dbReference type="RefSeq" id="XP_002789040.1">
    <property type="nucleotide sequence ID" value="XM_002788994.1"/>
</dbReference>
<dbReference type="AlphaFoldDB" id="C1HE48"/>
<reference evidence="1 2" key="1">
    <citation type="journal article" date="2011" name="PLoS Genet.">
        <title>Comparative genomic analysis of human fungal pathogens causing paracoccidioidomycosis.</title>
        <authorList>
            <person name="Desjardins C.A."/>
            <person name="Champion M.D."/>
            <person name="Holder J.W."/>
            <person name="Muszewska A."/>
            <person name="Goldberg J."/>
            <person name="Bailao A.M."/>
            <person name="Brigido M.M."/>
            <person name="Ferreira M.E."/>
            <person name="Garcia A.M."/>
            <person name="Grynberg M."/>
            <person name="Gujja S."/>
            <person name="Heiman D.I."/>
            <person name="Henn M.R."/>
            <person name="Kodira C.D."/>
            <person name="Leon-Narvaez H."/>
            <person name="Longo L.V."/>
            <person name="Ma L.J."/>
            <person name="Malavazi I."/>
            <person name="Matsuo A.L."/>
            <person name="Morais F.V."/>
            <person name="Pereira M."/>
            <person name="Rodriguez-Brito S."/>
            <person name="Sakthikumar S."/>
            <person name="Salem-Izacc S.M."/>
            <person name="Sykes S.M."/>
            <person name="Teixeira M.M."/>
            <person name="Vallejo M.C."/>
            <person name="Walter M.E."/>
            <person name="Yandava C."/>
            <person name="Young S."/>
            <person name="Zeng Q."/>
            <person name="Zucker J."/>
            <person name="Felipe M.S."/>
            <person name="Goldman G.H."/>
            <person name="Haas B.J."/>
            <person name="McEwen J.G."/>
            <person name="Nino-Vega G."/>
            <person name="Puccia R."/>
            <person name="San-Blas G."/>
            <person name="Soares C.M."/>
            <person name="Birren B.W."/>
            <person name="Cuomo C.A."/>
        </authorList>
    </citation>
    <scope>NUCLEOTIDE SEQUENCE [LARGE SCALE GENOMIC DNA]</scope>
    <source>
        <strain evidence="2">ATCC MYA-826 / Pb01</strain>
    </source>
</reference>
<dbReference type="OrthoDB" id="5368934at2759"/>
<dbReference type="KEGG" id="pbl:PAAG_09041"/>
<dbReference type="eggNOG" id="ENOG502SP1S">
    <property type="taxonomic scope" value="Eukaryota"/>
</dbReference>
<evidence type="ECO:0000313" key="2">
    <source>
        <dbReference type="Proteomes" id="UP000002059"/>
    </source>
</evidence>
<dbReference type="HOGENOM" id="CLU_1595057_0_0_1"/>
<keyword evidence="2" id="KW-1185">Reference proteome</keyword>
<dbReference type="EMBL" id="KN294056">
    <property type="protein sequence ID" value="EEH40588.1"/>
    <property type="molecule type" value="Genomic_DNA"/>
</dbReference>
<dbReference type="Proteomes" id="UP000002059">
    <property type="component" value="Partially assembled WGS sequence"/>
</dbReference>
<proteinExistence type="predicted"/>
<accession>C1HE48</accession>
<name>C1HE48_PARBA</name>
<dbReference type="GeneID" id="9092261"/>
<dbReference type="VEuPathDB" id="FungiDB:PAAG_09041"/>